<evidence type="ECO:0000256" key="1">
    <source>
        <dbReference type="SAM" id="Phobius"/>
    </source>
</evidence>
<protein>
    <submittedName>
        <fullName evidence="3">Putative reverse transcriptase, RNA-dependent DNA polymerase, Gag-polypeptide of LTR copia-type</fullName>
    </submittedName>
</protein>
<dbReference type="EMBL" id="BKCJ010524564">
    <property type="protein sequence ID" value="GFA97026.1"/>
    <property type="molecule type" value="Genomic_DNA"/>
</dbReference>
<evidence type="ECO:0000313" key="3">
    <source>
        <dbReference type="EMBL" id="GFA97026.1"/>
    </source>
</evidence>
<reference evidence="3" key="1">
    <citation type="journal article" date="2019" name="Sci. Rep.">
        <title>Draft genome of Tanacetum cinerariifolium, the natural source of mosquito coil.</title>
        <authorList>
            <person name="Yamashiro T."/>
            <person name="Shiraishi A."/>
            <person name="Satake H."/>
            <person name="Nakayama K."/>
        </authorList>
    </citation>
    <scope>NUCLEOTIDE SEQUENCE</scope>
</reference>
<dbReference type="PANTHER" id="PTHR37610:SF78">
    <property type="entry name" value="GAG-POLYPEPTIDE OF LTR COPIA-TYPE-RELATED"/>
    <property type="match status" value="1"/>
</dbReference>
<sequence>VKLTSAHNYKMWFTAMKIALKDCWWICWVTIEKFMWFGIGVLLVVVVISVKLTSAHNYKMWSTAMKIALKGKNKMGFVDGSCVRPVTSVVLAQQWEKCNAIVLG</sequence>
<gene>
    <name evidence="3" type="ORF">Tci_668998</name>
</gene>
<name>A0A699KIX4_TANCI</name>
<keyword evidence="3" id="KW-0808">Transferase</keyword>
<organism evidence="3">
    <name type="scientific">Tanacetum cinerariifolium</name>
    <name type="common">Dalmatian daisy</name>
    <name type="synonym">Chrysanthemum cinerariifolium</name>
    <dbReference type="NCBI Taxonomy" id="118510"/>
    <lineage>
        <taxon>Eukaryota</taxon>
        <taxon>Viridiplantae</taxon>
        <taxon>Streptophyta</taxon>
        <taxon>Embryophyta</taxon>
        <taxon>Tracheophyta</taxon>
        <taxon>Spermatophyta</taxon>
        <taxon>Magnoliopsida</taxon>
        <taxon>eudicotyledons</taxon>
        <taxon>Gunneridae</taxon>
        <taxon>Pentapetalae</taxon>
        <taxon>asterids</taxon>
        <taxon>campanulids</taxon>
        <taxon>Asterales</taxon>
        <taxon>Asteraceae</taxon>
        <taxon>Asteroideae</taxon>
        <taxon>Anthemideae</taxon>
        <taxon>Anthemidinae</taxon>
        <taxon>Tanacetum</taxon>
    </lineage>
</organism>
<dbReference type="GO" id="GO:0003964">
    <property type="term" value="F:RNA-directed DNA polymerase activity"/>
    <property type="evidence" value="ECO:0007669"/>
    <property type="project" value="UniProtKB-KW"/>
</dbReference>
<dbReference type="InterPro" id="IPR029472">
    <property type="entry name" value="Copia-like_N"/>
</dbReference>
<dbReference type="Pfam" id="PF14244">
    <property type="entry name" value="Retrotran_gag_3"/>
    <property type="match status" value="1"/>
</dbReference>
<proteinExistence type="predicted"/>
<feature type="non-terminal residue" evidence="3">
    <location>
        <position position="1"/>
    </location>
</feature>
<accession>A0A699KIX4</accession>
<keyword evidence="3" id="KW-0695">RNA-directed DNA polymerase</keyword>
<keyword evidence="1" id="KW-0812">Transmembrane</keyword>
<dbReference type="AlphaFoldDB" id="A0A699KIX4"/>
<keyword evidence="1" id="KW-1133">Transmembrane helix</keyword>
<keyword evidence="3" id="KW-0548">Nucleotidyltransferase</keyword>
<feature type="transmembrane region" description="Helical" evidence="1">
    <location>
        <begin position="34"/>
        <end position="52"/>
    </location>
</feature>
<evidence type="ECO:0000259" key="2">
    <source>
        <dbReference type="Pfam" id="PF14244"/>
    </source>
</evidence>
<feature type="domain" description="Retrotransposon Copia-like N-terminal" evidence="2">
    <location>
        <begin position="46"/>
        <end position="85"/>
    </location>
</feature>
<dbReference type="PANTHER" id="PTHR37610">
    <property type="entry name" value="CCHC-TYPE DOMAIN-CONTAINING PROTEIN"/>
    <property type="match status" value="1"/>
</dbReference>
<keyword evidence="1" id="KW-0472">Membrane</keyword>
<comment type="caution">
    <text evidence="3">The sequence shown here is derived from an EMBL/GenBank/DDBJ whole genome shotgun (WGS) entry which is preliminary data.</text>
</comment>